<reference evidence="7 8" key="2">
    <citation type="submission" date="2015-05" db="EMBL/GenBank/DDBJ databases">
        <title>Distinctive expansion of gene families associated with plant cell wall degradation and secondary metabolism in the genomes of grapevine trunk pathogens.</title>
        <authorList>
            <person name="Lawrence D.P."/>
            <person name="Travadon R."/>
            <person name="Rolshausen P.E."/>
            <person name="Baumgartner K."/>
        </authorList>
    </citation>
    <scope>NUCLEOTIDE SEQUENCE [LARGE SCALE GENOMIC DNA]</scope>
    <source>
        <strain evidence="7">DS831</strain>
    </source>
</reference>
<dbReference type="GO" id="GO:0000324">
    <property type="term" value="C:fungal-type vacuole"/>
    <property type="evidence" value="ECO:0007669"/>
    <property type="project" value="TreeGrafter"/>
</dbReference>
<evidence type="ECO:0000313" key="7">
    <source>
        <dbReference type="EMBL" id="KKY17631.1"/>
    </source>
</evidence>
<keyword evidence="3" id="KW-0645">Protease</keyword>
<dbReference type="Pfam" id="PF00450">
    <property type="entry name" value="Peptidase_S10"/>
    <property type="match status" value="1"/>
</dbReference>
<dbReference type="PANTHER" id="PTHR11802">
    <property type="entry name" value="SERINE PROTEASE FAMILY S10 SERINE CARBOXYPEPTIDASE"/>
    <property type="match status" value="1"/>
</dbReference>
<dbReference type="EMBL" id="LAQI01000147">
    <property type="protein sequence ID" value="KKY17631.1"/>
    <property type="molecule type" value="Genomic_DNA"/>
</dbReference>
<feature type="chain" id="PRO_5002543277" evidence="6">
    <location>
        <begin position="25"/>
        <end position="523"/>
    </location>
</feature>
<keyword evidence="2 7" id="KW-0121">Carboxypeptidase</keyword>
<dbReference type="AlphaFoldDB" id="A0A0G2E5L2"/>
<dbReference type="Gene3D" id="3.40.50.1820">
    <property type="entry name" value="alpha/beta hydrolase"/>
    <property type="match status" value="1"/>
</dbReference>
<name>A0A0G2E5L2_9PEZI</name>
<keyword evidence="4" id="KW-0378">Hydrolase</keyword>
<reference evidence="7 8" key="1">
    <citation type="submission" date="2015-03" db="EMBL/GenBank/DDBJ databases">
        <authorList>
            <person name="Morales-Cruz A."/>
            <person name="Amrine K.C."/>
            <person name="Cantu D."/>
        </authorList>
    </citation>
    <scope>NUCLEOTIDE SEQUENCE [LARGE SCALE GENOMIC DNA]</scope>
    <source>
        <strain evidence="7">DS831</strain>
    </source>
</reference>
<dbReference type="Proteomes" id="UP000034182">
    <property type="component" value="Unassembled WGS sequence"/>
</dbReference>
<evidence type="ECO:0000256" key="1">
    <source>
        <dbReference type="ARBA" id="ARBA00009431"/>
    </source>
</evidence>
<keyword evidence="6" id="KW-0732">Signal</keyword>
<proteinExistence type="inferred from homology"/>
<comment type="similarity">
    <text evidence="1">Belongs to the peptidase S10 family.</text>
</comment>
<dbReference type="InterPro" id="IPR001563">
    <property type="entry name" value="Peptidase_S10"/>
</dbReference>
<dbReference type="PRINTS" id="PR00724">
    <property type="entry name" value="CRBOXYPTASEC"/>
</dbReference>
<accession>A0A0G2E5L2</accession>
<dbReference type="GO" id="GO:0004185">
    <property type="term" value="F:serine-type carboxypeptidase activity"/>
    <property type="evidence" value="ECO:0007669"/>
    <property type="project" value="InterPro"/>
</dbReference>
<sequence length="523" mass="56121">MLFHSTSIGATVIGLIASLDFVSAIQEPSNVTTITAPNGATIRYQEPGKEGICETTPGVNSYSGFIDTSPTIHTFFWFFESRNDPENDPITVWINGGPGSDSLVGVFTGFGPCSINDEGATEINPLSWNNVSNVLYLSQPVGTGFSYADLEEGSLDEYTGQFLGADLANATGVWPVINETTVIDTSEDAAVAAWDIVQAFYSALPTLNPKIKSKEFHLWTVSYGGHYAPAIMKHLKDQNAEVAAGNINGTHLDLKSLGLGNAYIDAAIQAPFFPSFATNNTYNITAYNASVHAAASFALAAPTTGCLAQTESCRALQALYPRNPTRDAVCAEAWHQCFDNVEGAYRSVSGRDRFDIRLKEADSEFVAAEAVVAAYLNVGAVQDAIGVQSNYTPEATAVTYAFFQSGDGVLAGFKEAVEELVEDGVSVLVFSGDADYACNWRGGEAVSLAVNYTGAEDFAATEYVPFVVDGEEYGQARQNGNFAFLKVYDAGHMVQTYQPRAMLEFFNRTIHGLDVATGQEDVL</sequence>
<organism evidence="7 8">
    <name type="scientific">Diplodia seriata</name>
    <dbReference type="NCBI Taxonomy" id="420778"/>
    <lineage>
        <taxon>Eukaryota</taxon>
        <taxon>Fungi</taxon>
        <taxon>Dikarya</taxon>
        <taxon>Ascomycota</taxon>
        <taxon>Pezizomycotina</taxon>
        <taxon>Dothideomycetes</taxon>
        <taxon>Dothideomycetes incertae sedis</taxon>
        <taxon>Botryosphaeriales</taxon>
        <taxon>Botryosphaeriaceae</taxon>
        <taxon>Diplodia</taxon>
    </lineage>
</organism>
<evidence type="ECO:0000256" key="4">
    <source>
        <dbReference type="ARBA" id="ARBA00022801"/>
    </source>
</evidence>
<dbReference type="GO" id="GO:0006508">
    <property type="term" value="P:proteolysis"/>
    <property type="evidence" value="ECO:0007669"/>
    <property type="project" value="UniProtKB-KW"/>
</dbReference>
<feature type="signal peptide" evidence="6">
    <location>
        <begin position="1"/>
        <end position="24"/>
    </location>
</feature>
<dbReference type="SUPFAM" id="SSF53474">
    <property type="entry name" value="alpha/beta-Hydrolases"/>
    <property type="match status" value="1"/>
</dbReference>
<evidence type="ECO:0000256" key="3">
    <source>
        <dbReference type="ARBA" id="ARBA00022670"/>
    </source>
</evidence>
<evidence type="ECO:0000313" key="8">
    <source>
        <dbReference type="Proteomes" id="UP000034182"/>
    </source>
</evidence>
<evidence type="ECO:0000256" key="5">
    <source>
        <dbReference type="ARBA" id="ARBA00023180"/>
    </source>
</evidence>
<protein>
    <submittedName>
        <fullName evidence="7">Putative carboxypeptidase s1</fullName>
    </submittedName>
</protein>
<evidence type="ECO:0000256" key="6">
    <source>
        <dbReference type="SAM" id="SignalP"/>
    </source>
</evidence>
<gene>
    <name evidence="7" type="ORF">UCDDS831_g06339</name>
</gene>
<keyword evidence="5" id="KW-0325">Glycoprotein</keyword>
<evidence type="ECO:0000256" key="2">
    <source>
        <dbReference type="ARBA" id="ARBA00022645"/>
    </source>
</evidence>
<dbReference type="PANTHER" id="PTHR11802:SF131">
    <property type="entry name" value="CARBOXYPEPTIDASE"/>
    <property type="match status" value="1"/>
</dbReference>
<comment type="caution">
    <text evidence="7">The sequence shown here is derived from an EMBL/GenBank/DDBJ whole genome shotgun (WGS) entry which is preliminary data.</text>
</comment>
<dbReference type="InterPro" id="IPR029058">
    <property type="entry name" value="AB_hydrolase_fold"/>
</dbReference>